<dbReference type="AlphaFoldDB" id="A0AAV4A0E6"/>
<feature type="region of interest" description="Disordered" evidence="1">
    <location>
        <begin position="116"/>
        <end position="138"/>
    </location>
</feature>
<reference evidence="2 3" key="1">
    <citation type="journal article" date="2021" name="Elife">
        <title>Chloroplast acquisition without the gene transfer in kleptoplastic sea slugs, Plakobranchus ocellatus.</title>
        <authorList>
            <person name="Maeda T."/>
            <person name="Takahashi S."/>
            <person name="Yoshida T."/>
            <person name="Shimamura S."/>
            <person name="Takaki Y."/>
            <person name="Nagai Y."/>
            <person name="Toyoda A."/>
            <person name="Suzuki Y."/>
            <person name="Arimoto A."/>
            <person name="Ishii H."/>
            <person name="Satoh N."/>
            <person name="Nishiyama T."/>
            <person name="Hasebe M."/>
            <person name="Maruyama T."/>
            <person name="Minagawa J."/>
            <person name="Obokata J."/>
            <person name="Shigenobu S."/>
        </authorList>
    </citation>
    <scope>NUCLEOTIDE SEQUENCE [LARGE SCALE GENOMIC DNA]</scope>
</reference>
<name>A0AAV4A0E6_9GAST</name>
<evidence type="ECO:0000256" key="1">
    <source>
        <dbReference type="SAM" id="MobiDB-lite"/>
    </source>
</evidence>
<evidence type="ECO:0000313" key="3">
    <source>
        <dbReference type="Proteomes" id="UP000735302"/>
    </source>
</evidence>
<protein>
    <submittedName>
        <fullName evidence="2">Uncharacterized protein</fullName>
    </submittedName>
</protein>
<proteinExistence type="predicted"/>
<gene>
    <name evidence="2" type="ORF">PoB_003119600</name>
</gene>
<dbReference type="Proteomes" id="UP000735302">
    <property type="component" value="Unassembled WGS sequence"/>
</dbReference>
<evidence type="ECO:0000313" key="2">
    <source>
        <dbReference type="EMBL" id="GFO04691.1"/>
    </source>
</evidence>
<organism evidence="2 3">
    <name type="scientific">Plakobranchus ocellatus</name>
    <dbReference type="NCBI Taxonomy" id="259542"/>
    <lineage>
        <taxon>Eukaryota</taxon>
        <taxon>Metazoa</taxon>
        <taxon>Spiralia</taxon>
        <taxon>Lophotrochozoa</taxon>
        <taxon>Mollusca</taxon>
        <taxon>Gastropoda</taxon>
        <taxon>Heterobranchia</taxon>
        <taxon>Euthyneura</taxon>
        <taxon>Panpulmonata</taxon>
        <taxon>Sacoglossa</taxon>
        <taxon>Placobranchoidea</taxon>
        <taxon>Plakobranchidae</taxon>
        <taxon>Plakobranchus</taxon>
    </lineage>
</organism>
<sequence length="158" mass="17885">MAYPGPRNPEENFPQRAIARVSGSAETDGGNRKQEVVSPRELLLLVVAALRVLDNQEGSTMSEIRRVLVSGGYLSPSMDVRPALILGLKRRIIRRPLSAVKAGVYGRYVEVEAQHKKARNRRSGSFGRQTSRRKQLKRRHYMTTKEEVGDVKRYRLAI</sequence>
<keyword evidence="3" id="KW-1185">Reference proteome</keyword>
<accession>A0AAV4A0E6</accession>
<dbReference type="EMBL" id="BLXT01003741">
    <property type="protein sequence ID" value="GFO04691.1"/>
    <property type="molecule type" value="Genomic_DNA"/>
</dbReference>
<comment type="caution">
    <text evidence="2">The sequence shown here is derived from an EMBL/GenBank/DDBJ whole genome shotgun (WGS) entry which is preliminary data.</text>
</comment>